<feature type="repeat" description="RCC1" evidence="3">
    <location>
        <begin position="419"/>
        <end position="471"/>
    </location>
</feature>
<dbReference type="GO" id="GO:0005085">
    <property type="term" value="F:guanyl-nucleotide exchange factor activity"/>
    <property type="evidence" value="ECO:0007669"/>
    <property type="project" value="TreeGrafter"/>
</dbReference>
<dbReference type="EMBL" id="QKKF02022243">
    <property type="protein sequence ID" value="RZF38485.1"/>
    <property type="molecule type" value="Genomic_DNA"/>
</dbReference>
<protein>
    <recommendedName>
        <fullName evidence="4">RCC1-like domain-containing protein</fullName>
    </recommendedName>
</protein>
<feature type="repeat" description="RCC1" evidence="3">
    <location>
        <begin position="195"/>
        <end position="246"/>
    </location>
</feature>
<evidence type="ECO:0000256" key="2">
    <source>
        <dbReference type="ARBA" id="ARBA00022737"/>
    </source>
</evidence>
<evidence type="ECO:0000256" key="1">
    <source>
        <dbReference type="ARBA" id="ARBA00022658"/>
    </source>
</evidence>
<dbReference type="InterPro" id="IPR000408">
    <property type="entry name" value="Reg_chr_condens"/>
</dbReference>
<dbReference type="SMR" id="A0A482WY81"/>
<evidence type="ECO:0000256" key="3">
    <source>
        <dbReference type="PROSITE-ProRule" id="PRU00235"/>
    </source>
</evidence>
<dbReference type="PROSITE" id="PS00625">
    <property type="entry name" value="RCC1_1"/>
    <property type="match status" value="1"/>
</dbReference>
<dbReference type="PROSITE" id="PS50012">
    <property type="entry name" value="RCC1_3"/>
    <property type="match status" value="8"/>
</dbReference>
<dbReference type="InterPro" id="IPR009091">
    <property type="entry name" value="RCC1/BLIP-II"/>
</dbReference>
<dbReference type="SUPFAM" id="SSF50985">
    <property type="entry name" value="RCC1/BLIP-II"/>
    <property type="match status" value="1"/>
</dbReference>
<feature type="repeat" description="RCC1" evidence="3">
    <location>
        <begin position="299"/>
        <end position="361"/>
    </location>
</feature>
<dbReference type="InParanoid" id="A0A482WY81"/>
<dbReference type="InterPro" id="IPR058923">
    <property type="entry name" value="RCC1-like_dom"/>
</dbReference>
<feature type="repeat" description="RCC1" evidence="3">
    <location>
        <begin position="247"/>
        <end position="298"/>
    </location>
</feature>
<dbReference type="OrthoDB" id="61110at2759"/>
<dbReference type="AlphaFoldDB" id="A0A482WY81"/>
<dbReference type="Proteomes" id="UP000291343">
    <property type="component" value="Unassembled WGS sequence"/>
</dbReference>
<feature type="repeat" description="RCC1" evidence="3">
    <location>
        <begin position="363"/>
        <end position="418"/>
    </location>
</feature>
<sequence>MFVSHVYEMIVLYFQLCLKFETIRKSRRCFDIRPRRCGPAGLGADILERLRPALVNDVGKIVSVCAGGMHTLCLTEEGKIINLLLLIHRFHHCSSIHSSVMSKKRSLPASNKRKSVGPTPAKVSKTNNISAALFEVRNYTKKPGDVLTFGQGDVGQLGLGADILERLRPALVNDVGKIVSVCAGGMHTLCLTEEGKVMSFGCNDEGALGRETAEEGSETLSGAVELPGKAVQVTAGDSHSAALLDDGRVFAWGAFRDSHGSMGLTPNGAEKFPVQMPVDSKVVKIASGGDHLVMLTADGLVYTCGCGEQGQLGRLYERTASRESRQGLNQLLLPALVISKHLKKVDDIWAGTYCTFFKEKSTDNIYACGLNNYFQLGLGKKLSQILRHFHPVKSEQFSNHTWRTIAGGQHHTLALDTDNVTYVIGRHEYGRLGLGENGKDIEELTIIPSLQQKKCVEIACGSSVSFAVTDNGEVYSWGMGTNGQLGSGEEEDLYEPKKVGGKQLEGKRVVQVSSGGQHTVILTN</sequence>
<organism evidence="5 6">
    <name type="scientific">Laodelphax striatellus</name>
    <name type="common">Small brown planthopper</name>
    <name type="synonym">Delphax striatella</name>
    <dbReference type="NCBI Taxonomy" id="195883"/>
    <lineage>
        <taxon>Eukaryota</taxon>
        <taxon>Metazoa</taxon>
        <taxon>Ecdysozoa</taxon>
        <taxon>Arthropoda</taxon>
        <taxon>Hexapoda</taxon>
        <taxon>Insecta</taxon>
        <taxon>Pterygota</taxon>
        <taxon>Neoptera</taxon>
        <taxon>Paraneoptera</taxon>
        <taxon>Hemiptera</taxon>
        <taxon>Auchenorrhyncha</taxon>
        <taxon>Fulgoroidea</taxon>
        <taxon>Delphacidae</taxon>
        <taxon>Criomorphinae</taxon>
        <taxon>Laodelphax</taxon>
    </lineage>
</organism>
<accession>A0A482WY81</accession>
<comment type="caution">
    <text evidence="5">The sequence shown here is derived from an EMBL/GenBank/DDBJ whole genome shotgun (WGS) entry which is preliminary data.</text>
</comment>
<dbReference type="FunCoup" id="A0A482WY81">
    <property type="interactions" value="2109"/>
</dbReference>
<keyword evidence="1" id="KW-0344">Guanine-nucleotide releasing factor</keyword>
<evidence type="ECO:0000313" key="5">
    <source>
        <dbReference type="EMBL" id="RZF38485.1"/>
    </source>
</evidence>
<keyword evidence="6" id="KW-1185">Reference proteome</keyword>
<evidence type="ECO:0000259" key="4">
    <source>
        <dbReference type="Pfam" id="PF25390"/>
    </source>
</evidence>
<dbReference type="STRING" id="195883.A0A482WY81"/>
<dbReference type="PANTHER" id="PTHR45982:SF1">
    <property type="entry name" value="REGULATOR OF CHROMOSOME CONDENSATION"/>
    <property type="match status" value="1"/>
</dbReference>
<gene>
    <name evidence="5" type="ORF">LSTR_LSTR006080</name>
</gene>
<dbReference type="PROSITE" id="PS00626">
    <property type="entry name" value="RCC1_2"/>
    <property type="match status" value="4"/>
</dbReference>
<proteinExistence type="predicted"/>
<dbReference type="InterPro" id="IPR051553">
    <property type="entry name" value="Ran_GTPase-activating"/>
</dbReference>
<name>A0A482WY81_LAOST</name>
<feature type="repeat" description="RCC1" evidence="3">
    <location>
        <begin position="472"/>
        <end position="524"/>
    </location>
</feature>
<evidence type="ECO:0000313" key="6">
    <source>
        <dbReference type="Proteomes" id="UP000291343"/>
    </source>
</evidence>
<dbReference type="PANTHER" id="PTHR45982">
    <property type="entry name" value="REGULATOR OF CHROMOSOME CONDENSATION"/>
    <property type="match status" value="1"/>
</dbReference>
<dbReference type="Gene3D" id="2.130.10.30">
    <property type="entry name" value="Regulator of chromosome condensation 1/beta-lactamase-inhibitor protein II"/>
    <property type="match status" value="1"/>
</dbReference>
<feature type="repeat" description="RCC1" evidence="3">
    <location>
        <begin position="27"/>
        <end position="77"/>
    </location>
</feature>
<dbReference type="GO" id="GO:0005737">
    <property type="term" value="C:cytoplasm"/>
    <property type="evidence" value="ECO:0007669"/>
    <property type="project" value="TreeGrafter"/>
</dbReference>
<dbReference type="PRINTS" id="PR00633">
    <property type="entry name" value="RCCNDNSATION"/>
</dbReference>
<reference evidence="5 6" key="1">
    <citation type="journal article" date="2017" name="Gigascience">
        <title>Genome sequence of the small brown planthopper, Laodelphax striatellus.</title>
        <authorList>
            <person name="Zhu J."/>
            <person name="Jiang F."/>
            <person name="Wang X."/>
            <person name="Yang P."/>
            <person name="Bao Y."/>
            <person name="Zhao W."/>
            <person name="Wang W."/>
            <person name="Lu H."/>
            <person name="Wang Q."/>
            <person name="Cui N."/>
            <person name="Li J."/>
            <person name="Chen X."/>
            <person name="Luo L."/>
            <person name="Yu J."/>
            <person name="Kang L."/>
            <person name="Cui F."/>
        </authorList>
    </citation>
    <scope>NUCLEOTIDE SEQUENCE [LARGE SCALE GENOMIC DNA]</scope>
    <source>
        <strain evidence="5">Lst14</strain>
    </source>
</reference>
<dbReference type="Pfam" id="PF25390">
    <property type="entry name" value="WD40_RLD"/>
    <property type="match status" value="1"/>
</dbReference>
<feature type="domain" description="RCC1-like" evidence="4">
    <location>
        <begin position="145"/>
        <end position="521"/>
    </location>
</feature>
<feature type="repeat" description="RCC1" evidence="3">
    <location>
        <begin position="144"/>
        <end position="194"/>
    </location>
</feature>
<keyword evidence="2" id="KW-0677">Repeat</keyword>